<proteinExistence type="predicted"/>
<name>A0AAV4QHI8_9ARAC</name>
<organism evidence="1 2">
    <name type="scientific">Caerostris darwini</name>
    <dbReference type="NCBI Taxonomy" id="1538125"/>
    <lineage>
        <taxon>Eukaryota</taxon>
        <taxon>Metazoa</taxon>
        <taxon>Ecdysozoa</taxon>
        <taxon>Arthropoda</taxon>
        <taxon>Chelicerata</taxon>
        <taxon>Arachnida</taxon>
        <taxon>Araneae</taxon>
        <taxon>Araneomorphae</taxon>
        <taxon>Entelegynae</taxon>
        <taxon>Araneoidea</taxon>
        <taxon>Araneidae</taxon>
        <taxon>Caerostris</taxon>
    </lineage>
</organism>
<dbReference type="AlphaFoldDB" id="A0AAV4QHI8"/>
<accession>A0AAV4QHI8</accession>
<dbReference type="EMBL" id="BPLQ01004355">
    <property type="protein sequence ID" value="GIY07520.1"/>
    <property type="molecule type" value="Genomic_DNA"/>
</dbReference>
<keyword evidence="2" id="KW-1185">Reference proteome</keyword>
<evidence type="ECO:0000313" key="1">
    <source>
        <dbReference type="EMBL" id="GIY07520.1"/>
    </source>
</evidence>
<comment type="caution">
    <text evidence="1">The sequence shown here is derived from an EMBL/GenBank/DDBJ whole genome shotgun (WGS) entry which is preliminary data.</text>
</comment>
<gene>
    <name evidence="1" type="ORF">CDAR_386441</name>
</gene>
<dbReference type="Proteomes" id="UP001054837">
    <property type="component" value="Unassembled WGS sequence"/>
</dbReference>
<evidence type="ECO:0000313" key="2">
    <source>
        <dbReference type="Proteomes" id="UP001054837"/>
    </source>
</evidence>
<sequence length="165" mass="18629">MGGRKSDPDVVTRLAGMLRLLKEGRVPLINGSPPPFIWHDSKQMAERKEKPNYLSAVPLSTGPFVVFPFHSRGGSFCRQHHSSHVFIYLFVPFLRDPAACANRVNGLRLGAGAESNGAAAFFAENQQQIVFKKKKKKLLEKTTARSWEPSESWLIFWWRSSSMLI</sequence>
<reference evidence="1 2" key="1">
    <citation type="submission" date="2021-06" db="EMBL/GenBank/DDBJ databases">
        <title>Caerostris darwini draft genome.</title>
        <authorList>
            <person name="Kono N."/>
            <person name="Arakawa K."/>
        </authorList>
    </citation>
    <scope>NUCLEOTIDE SEQUENCE [LARGE SCALE GENOMIC DNA]</scope>
</reference>
<protein>
    <submittedName>
        <fullName evidence="1">Uncharacterized protein</fullName>
    </submittedName>
</protein>